<sequence>MDYEIQPVDYTDAPGLAETMMLAMSQSPHYTLLLSNTPIQDLIHDTCLRMPQNITSNRDFLRHQKVIHIPTGRIVAYTRWELPELETSKDVWLDAQMVAPTLVQQKAFKESFDLTQLNGKRKIFNYEMGDFVGPKLGKVYNELVQSGGPYLVLDYMVCHPEHQRQGIASLLLKNGEIEAKKLGLKIFVMTSTDPGSTDFYEKCGFRNLRTVSLDVGKWGEETPHVTSFLEKEVVKVEGV</sequence>
<protein>
    <recommendedName>
        <fullName evidence="1">N-acetyltransferase domain-containing protein</fullName>
    </recommendedName>
</protein>
<dbReference type="CDD" id="cd04301">
    <property type="entry name" value="NAT_SF"/>
    <property type="match status" value="1"/>
</dbReference>
<dbReference type="InterPro" id="IPR052523">
    <property type="entry name" value="Trichothecene_AcTrans"/>
</dbReference>
<dbReference type="Proteomes" id="UP000030672">
    <property type="component" value="Unassembled WGS sequence"/>
</dbReference>
<dbReference type="AlphaFoldDB" id="A0A074W1J5"/>
<dbReference type="HOGENOM" id="CLU_060131_5_0_1"/>
<gene>
    <name evidence="2" type="ORF">M437DRAFT_46137</name>
</gene>
<reference evidence="2 3" key="1">
    <citation type="journal article" date="2014" name="BMC Genomics">
        <title>Genome sequencing of four Aureobasidium pullulans varieties: biotechnological potential, stress tolerance, and description of new species.</title>
        <authorList>
            <person name="Gostin Ar C."/>
            <person name="Ohm R.A."/>
            <person name="Kogej T."/>
            <person name="Sonjak S."/>
            <person name="Turk M."/>
            <person name="Zajc J."/>
            <person name="Zalar P."/>
            <person name="Grube M."/>
            <person name="Sun H."/>
            <person name="Han J."/>
            <person name="Sharma A."/>
            <person name="Chiniquy J."/>
            <person name="Ngan C.Y."/>
            <person name="Lipzen A."/>
            <person name="Barry K."/>
            <person name="Grigoriev I.V."/>
            <person name="Gunde-Cimerman N."/>
        </authorList>
    </citation>
    <scope>NUCLEOTIDE SEQUENCE [LARGE SCALE GENOMIC DNA]</scope>
    <source>
        <strain evidence="2 3">CBS 110374</strain>
    </source>
</reference>
<accession>A0A074W1J5</accession>
<feature type="domain" description="N-acetyltransferase" evidence="1">
    <location>
        <begin position="72"/>
        <end position="232"/>
    </location>
</feature>
<dbReference type="InterPro" id="IPR016181">
    <property type="entry name" value="Acyl_CoA_acyltransferase"/>
</dbReference>
<evidence type="ECO:0000313" key="2">
    <source>
        <dbReference type="EMBL" id="KEQ63797.1"/>
    </source>
</evidence>
<dbReference type="RefSeq" id="XP_040880820.1">
    <property type="nucleotide sequence ID" value="XM_041021215.1"/>
</dbReference>
<organism evidence="2 3">
    <name type="scientific">Aureobasidium melanogenum (strain CBS 110374)</name>
    <name type="common">Aureobasidium pullulans var. melanogenum</name>
    <dbReference type="NCBI Taxonomy" id="1043003"/>
    <lineage>
        <taxon>Eukaryota</taxon>
        <taxon>Fungi</taxon>
        <taxon>Dikarya</taxon>
        <taxon>Ascomycota</taxon>
        <taxon>Pezizomycotina</taxon>
        <taxon>Dothideomycetes</taxon>
        <taxon>Dothideomycetidae</taxon>
        <taxon>Dothideales</taxon>
        <taxon>Saccotheciaceae</taxon>
        <taxon>Aureobasidium</taxon>
    </lineage>
</organism>
<keyword evidence="3" id="KW-1185">Reference proteome</keyword>
<evidence type="ECO:0000313" key="3">
    <source>
        <dbReference type="Proteomes" id="UP000030672"/>
    </source>
</evidence>
<dbReference type="Pfam" id="PF00583">
    <property type="entry name" value="Acetyltransf_1"/>
    <property type="match status" value="1"/>
</dbReference>
<dbReference type="EMBL" id="KL584830">
    <property type="protein sequence ID" value="KEQ63797.1"/>
    <property type="molecule type" value="Genomic_DNA"/>
</dbReference>
<dbReference type="SUPFAM" id="SSF55729">
    <property type="entry name" value="Acyl-CoA N-acyltransferases (Nat)"/>
    <property type="match status" value="1"/>
</dbReference>
<dbReference type="PANTHER" id="PTHR42791:SF2">
    <property type="entry name" value="N-ACETYLTRANSFERASE DOMAIN-CONTAINING PROTEIN"/>
    <property type="match status" value="1"/>
</dbReference>
<evidence type="ECO:0000259" key="1">
    <source>
        <dbReference type="PROSITE" id="PS51186"/>
    </source>
</evidence>
<name>A0A074W1J5_AURM1</name>
<proteinExistence type="predicted"/>
<dbReference type="GO" id="GO:0016747">
    <property type="term" value="F:acyltransferase activity, transferring groups other than amino-acyl groups"/>
    <property type="evidence" value="ECO:0007669"/>
    <property type="project" value="InterPro"/>
</dbReference>
<dbReference type="GeneID" id="63914588"/>
<dbReference type="InterPro" id="IPR000182">
    <property type="entry name" value="GNAT_dom"/>
</dbReference>
<dbReference type="Gene3D" id="3.40.630.30">
    <property type="match status" value="1"/>
</dbReference>
<dbReference type="PANTHER" id="PTHR42791">
    <property type="entry name" value="GNAT FAMILY ACETYLTRANSFERASE"/>
    <property type="match status" value="1"/>
</dbReference>
<dbReference type="PROSITE" id="PS51186">
    <property type="entry name" value="GNAT"/>
    <property type="match status" value="1"/>
</dbReference>